<evidence type="ECO:0000256" key="2">
    <source>
        <dbReference type="SAM" id="MobiDB-lite"/>
    </source>
</evidence>
<keyword evidence="4" id="KW-1185">Reference proteome</keyword>
<evidence type="ECO:0000313" key="4">
    <source>
        <dbReference type="Proteomes" id="UP000780801"/>
    </source>
</evidence>
<dbReference type="OrthoDB" id="2441427at2759"/>
<dbReference type="Proteomes" id="UP000780801">
    <property type="component" value="Unassembled WGS sequence"/>
</dbReference>
<feature type="region of interest" description="Disordered" evidence="2">
    <location>
        <begin position="520"/>
        <end position="547"/>
    </location>
</feature>
<keyword evidence="1" id="KW-0175">Coiled coil</keyword>
<feature type="coiled-coil region" evidence="1">
    <location>
        <begin position="158"/>
        <end position="199"/>
    </location>
</feature>
<name>A0A9P6FXG6_9FUNG</name>
<gene>
    <name evidence="3" type="ORF">BGW38_009237</name>
</gene>
<dbReference type="AlphaFoldDB" id="A0A9P6FXG6"/>
<organism evidence="3 4">
    <name type="scientific">Lunasporangiospora selenospora</name>
    <dbReference type="NCBI Taxonomy" id="979761"/>
    <lineage>
        <taxon>Eukaryota</taxon>
        <taxon>Fungi</taxon>
        <taxon>Fungi incertae sedis</taxon>
        <taxon>Mucoromycota</taxon>
        <taxon>Mortierellomycotina</taxon>
        <taxon>Mortierellomycetes</taxon>
        <taxon>Mortierellales</taxon>
        <taxon>Mortierellaceae</taxon>
        <taxon>Lunasporangiospora</taxon>
    </lineage>
</organism>
<comment type="caution">
    <text evidence="3">The sequence shown here is derived from an EMBL/GenBank/DDBJ whole genome shotgun (WGS) entry which is preliminary data.</text>
</comment>
<feature type="compositionally biased region" description="Low complexity" evidence="2">
    <location>
        <begin position="600"/>
        <end position="610"/>
    </location>
</feature>
<accession>A0A9P6FXG6</accession>
<sequence>MPKDCCCFSYCRKGLLNKDRTVLAKGERDHVRRYHEDRPYTFGIKRVVFCVRRDPQRNMAYVCACDSQCGCIPSLAVHVMGSQHTTVKRKPCSKISEMAEKVLQSKEPLFKDDEPFKAWPAPTETPETDTACEVSCEASCVASCAASCNEGTPEAADRDDLQARLEEHELALKDAIEQLERATERVRRAMQDVQAIRRERECGRSIFSVTMDPNTLERDLNQAAQAMHSSVNSLLGTMQATVFGGLEMLSHEVSAFEKQSRAYLEQHPLVKENYDHYAHHFPWSLRSDGPKKRYRVTIEELPAEDPVTPAGSARSEVKDLVDGGTMTVRDGEDFTITQGKAGTADEGKTFITASVAPGLLDWLLFTTHEDSFFRRLGQKQPSHQDEYDVIGGARVVELDDDQQGQDGSPSKRLVPSLVNKVKQVGTTWEKGARHWWQHRGDHGYPSEGDASTPENMNRDLDRQHHLFSVHLTKKKSVIPADGPVESYSQTTVTRPDGTIEHRTANSVNGETETRVRIQYPDGSVEETVTRENNGSRPSHSLGFRDRWDQRRQDRIAAQRQMQEDALLHEGDMDRERDAVAAVVAEAIASEKEAHRQDQGSSKSRSWPPKSWLHRQERND</sequence>
<reference evidence="3" key="1">
    <citation type="journal article" date="2020" name="Fungal Divers.">
        <title>Resolving the Mortierellaceae phylogeny through synthesis of multi-gene phylogenetics and phylogenomics.</title>
        <authorList>
            <person name="Vandepol N."/>
            <person name="Liber J."/>
            <person name="Desiro A."/>
            <person name="Na H."/>
            <person name="Kennedy M."/>
            <person name="Barry K."/>
            <person name="Grigoriev I.V."/>
            <person name="Miller A.N."/>
            <person name="O'Donnell K."/>
            <person name="Stajich J.E."/>
            <person name="Bonito G."/>
        </authorList>
    </citation>
    <scope>NUCLEOTIDE SEQUENCE</scope>
    <source>
        <strain evidence="3">KOD1015</strain>
    </source>
</reference>
<evidence type="ECO:0000313" key="3">
    <source>
        <dbReference type="EMBL" id="KAF9583537.1"/>
    </source>
</evidence>
<evidence type="ECO:0000256" key="1">
    <source>
        <dbReference type="SAM" id="Coils"/>
    </source>
</evidence>
<dbReference type="EMBL" id="JAABOA010000670">
    <property type="protein sequence ID" value="KAF9583537.1"/>
    <property type="molecule type" value="Genomic_DNA"/>
</dbReference>
<feature type="region of interest" description="Disordered" evidence="2">
    <location>
        <begin position="589"/>
        <end position="619"/>
    </location>
</feature>
<proteinExistence type="predicted"/>
<protein>
    <submittedName>
        <fullName evidence="3">Uncharacterized protein</fullName>
    </submittedName>
</protein>